<proteinExistence type="predicted"/>
<organism evidence="3 5">
    <name type="scientific">Neomoorella thermoacetica</name>
    <name type="common">Clostridium thermoaceticum</name>
    <dbReference type="NCBI Taxonomy" id="1525"/>
    <lineage>
        <taxon>Bacteria</taxon>
        <taxon>Bacillati</taxon>
        <taxon>Bacillota</taxon>
        <taxon>Clostridia</taxon>
        <taxon>Neomoorellales</taxon>
        <taxon>Neomoorellaceae</taxon>
        <taxon>Neomoorella</taxon>
    </lineage>
</organism>
<protein>
    <submittedName>
        <fullName evidence="3">SpoVT / AbrB like domain protein</fullName>
    </submittedName>
</protein>
<feature type="domain" description="SpoVT-AbrB" evidence="2">
    <location>
        <begin position="5"/>
        <end position="50"/>
    </location>
</feature>
<dbReference type="RefSeq" id="WP_069588667.1">
    <property type="nucleotide sequence ID" value="NZ_CP017019.1"/>
</dbReference>
<name>A0AAC9MU72_NEOTH</name>
<evidence type="ECO:0000313" key="4">
    <source>
        <dbReference type="EMBL" id="TYL09456.1"/>
    </source>
</evidence>
<keyword evidence="1" id="KW-0238">DNA-binding</keyword>
<evidence type="ECO:0000313" key="5">
    <source>
        <dbReference type="Proteomes" id="UP000094598"/>
    </source>
</evidence>
<dbReference type="EMBL" id="VCDX01000012">
    <property type="protein sequence ID" value="TYL09456.1"/>
    <property type="molecule type" value="Genomic_DNA"/>
</dbReference>
<gene>
    <name evidence="3" type="ORF">Maut_00881</name>
    <name evidence="4" type="ORF">MTAT_25410</name>
</gene>
<dbReference type="Gene3D" id="2.10.260.10">
    <property type="match status" value="1"/>
</dbReference>
<accession>A0AAC9MU72</accession>
<dbReference type="SUPFAM" id="SSF89447">
    <property type="entry name" value="AbrB/MazE/MraZ-like"/>
    <property type="match status" value="1"/>
</dbReference>
<keyword evidence="6" id="KW-1185">Reference proteome</keyword>
<dbReference type="Proteomes" id="UP000094598">
    <property type="component" value="Chromosome"/>
</dbReference>
<sequence>MLDIIKTVKLGARCQMVLPAEIRKQLGIKKGDEIIIKIRGKKAIIEPKPKSYAEHLWGLHKEVWTGTDPDKYVKEERDQWEK</sequence>
<dbReference type="GO" id="GO:0003677">
    <property type="term" value="F:DNA binding"/>
    <property type="evidence" value="ECO:0007669"/>
    <property type="project" value="UniProtKB-UniRule"/>
</dbReference>
<dbReference type="NCBIfam" id="TIGR01439">
    <property type="entry name" value="lp_hng_hel_AbrB"/>
    <property type="match status" value="1"/>
</dbReference>
<dbReference type="Pfam" id="PF04014">
    <property type="entry name" value="MazE_antitoxin"/>
    <property type="match status" value="1"/>
</dbReference>
<dbReference type="Proteomes" id="UP000322283">
    <property type="component" value="Unassembled WGS sequence"/>
</dbReference>
<dbReference type="InterPro" id="IPR037914">
    <property type="entry name" value="SpoVT-AbrB_sf"/>
</dbReference>
<evidence type="ECO:0000313" key="6">
    <source>
        <dbReference type="Proteomes" id="UP000322283"/>
    </source>
</evidence>
<reference evidence="4 6" key="2">
    <citation type="submission" date="2019-05" db="EMBL/GenBank/DDBJ databases">
        <title>Genome sequence of Moorella thermoacetica ATCC 33924.</title>
        <authorList>
            <person name="Poehlein A."/>
            <person name="Bengelsdorf F.R."/>
            <person name="Duerre P."/>
            <person name="Daniel R."/>
        </authorList>
    </citation>
    <scope>NUCLEOTIDE SEQUENCE [LARGE SCALE GENOMIC DNA]</scope>
    <source>
        <strain evidence="4 6">ATCC 33924</strain>
    </source>
</reference>
<reference evidence="3 5" key="1">
    <citation type="submission" date="2016-08" db="EMBL/GenBank/DDBJ databases">
        <title>Moorella thermoacetica DSM 103132.</title>
        <authorList>
            <person name="Jendresen C.B."/>
            <person name="Redl S.M."/>
            <person name="Jensen T.O."/>
            <person name="Nielsen A.T."/>
        </authorList>
    </citation>
    <scope>NUCLEOTIDE SEQUENCE [LARGE SCALE GENOMIC DNA]</scope>
    <source>
        <strain evidence="3 5">DSM 103132</strain>
    </source>
</reference>
<dbReference type="InterPro" id="IPR007159">
    <property type="entry name" value="SpoVT-AbrB_dom"/>
</dbReference>
<evidence type="ECO:0000313" key="3">
    <source>
        <dbReference type="EMBL" id="AOQ23339.1"/>
    </source>
</evidence>
<evidence type="ECO:0000259" key="2">
    <source>
        <dbReference type="PROSITE" id="PS51740"/>
    </source>
</evidence>
<dbReference type="EMBL" id="CP017019">
    <property type="protein sequence ID" value="AOQ23339.1"/>
    <property type="molecule type" value="Genomic_DNA"/>
</dbReference>
<dbReference type="PROSITE" id="PS51740">
    <property type="entry name" value="SPOVT_ABRB"/>
    <property type="match status" value="1"/>
</dbReference>
<evidence type="ECO:0000256" key="1">
    <source>
        <dbReference type="PROSITE-ProRule" id="PRU01076"/>
    </source>
</evidence>
<dbReference type="AlphaFoldDB" id="A0AAC9MU72"/>
<dbReference type="SMART" id="SM00966">
    <property type="entry name" value="SpoVT_AbrB"/>
    <property type="match status" value="1"/>
</dbReference>